<dbReference type="OrthoDB" id="1904066at2759"/>
<proteinExistence type="predicted"/>
<sequence length="587" mass="64928">MSSQRDFKQKLLTCITKLSDRDTHTSAATELDKIAQTLTNDNISTFISSITVTNSLDRSPVRKQCMKLISTVACTHGDILTSSLEWKLINAVIRRLRDNDTSVRSACVAAVYSIATHANKPFTTVCKPLVEALVTEQEANAQAGAAMCLAAAVEGAKEVDVVYLRRMLVRVEKLLKGDSFKAKSALLGVLGSLVGVKGVVCEGVNVKDLVFVLVEYVKSSEEWSVRKSAAECLEKLAVVEGEMLAEFKAPCLKTFEAKKFDKVKSVRETMIQMIEAWKAIPDVGEEDVLTRPESQSSSKVAEVASDGRYPPRTQITSKKTMPNRSPTTNATRRTTLENRTTKNGPAMFRKLDRKKPKDQKLGTAAPRHESILSVDNDDHTKNRFARPETKRALFKEIADEEEVYESEYQNARLSSTVVGSNITEDIRKCHRDTEELSLIRNQLAQIETQQSNLVDLLQKFIGSSQTGMQSLETRVHGLELTLDEISFDLARSTGRLSHPRPTETMCCKLPGADFLTSRLWKKTELQHSNIKISSATFAAASHMTGKNVSLESCNPENRGFRRQGVGSGLIKNPLAEVHRNAHGVSGI</sequence>
<evidence type="ECO:0000313" key="4">
    <source>
        <dbReference type="Proteomes" id="UP000245207"/>
    </source>
</evidence>
<dbReference type="GO" id="GO:0005874">
    <property type="term" value="C:microtubule"/>
    <property type="evidence" value="ECO:0007669"/>
    <property type="project" value="InterPro"/>
</dbReference>
<gene>
    <name evidence="3" type="ORF">CTI12_AA342610</name>
</gene>
<dbReference type="AlphaFoldDB" id="A0A2U1MTS2"/>
<dbReference type="Pfam" id="PF24714">
    <property type="entry name" value="TOR1L1_N"/>
    <property type="match status" value="1"/>
</dbReference>
<feature type="domain" description="TORTIFOLIA1/SINE1-2 N-terminal" evidence="2">
    <location>
        <begin position="6"/>
        <end position="278"/>
    </location>
</feature>
<dbReference type="Proteomes" id="UP000245207">
    <property type="component" value="Unassembled WGS sequence"/>
</dbReference>
<dbReference type="Gene3D" id="1.25.10.10">
    <property type="entry name" value="Leucine-rich Repeat Variant"/>
    <property type="match status" value="1"/>
</dbReference>
<dbReference type="FunFam" id="1.25.10.10:FF:000549">
    <property type="entry name" value="ARM repeat superfamily protein"/>
    <property type="match status" value="1"/>
</dbReference>
<feature type="compositionally biased region" description="Polar residues" evidence="1">
    <location>
        <begin position="313"/>
        <end position="333"/>
    </location>
</feature>
<evidence type="ECO:0000256" key="1">
    <source>
        <dbReference type="SAM" id="MobiDB-lite"/>
    </source>
</evidence>
<dbReference type="PANTHER" id="PTHR31355">
    <property type="entry name" value="MICROTUBULE-ASSOCIATED PROTEIN TORTIFOLIA1"/>
    <property type="match status" value="1"/>
</dbReference>
<keyword evidence="4" id="KW-1185">Reference proteome</keyword>
<reference evidence="3 4" key="1">
    <citation type="journal article" date="2018" name="Mol. Plant">
        <title>The genome of Artemisia annua provides insight into the evolution of Asteraceae family and artemisinin biosynthesis.</title>
        <authorList>
            <person name="Shen Q."/>
            <person name="Zhang L."/>
            <person name="Liao Z."/>
            <person name="Wang S."/>
            <person name="Yan T."/>
            <person name="Shi P."/>
            <person name="Liu M."/>
            <person name="Fu X."/>
            <person name="Pan Q."/>
            <person name="Wang Y."/>
            <person name="Lv Z."/>
            <person name="Lu X."/>
            <person name="Zhang F."/>
            <person name="Jiang W."/>
            <person name="Ma Y."/>
            <person name="Chen M."/>
            <person name="Hao X."/>
            <person name="Li L."/>
            <person name="Tang Y."/>
            <person name="Lv G."/>
            <person name="Zhou Y."/>
            <person name="Sun X."/>
            <person name="Brodelius P.E."/>
            <person name="Rose J.K.C."/>
            <person name="Tang K."/>
        </authorList>
    </citation>
    <scope>NUCLEOTIDE SEQUENCE [LARGE SCALE GENOMIC DNA]</scope>
    <source>
        <strain evidence="4">cv. Huhao1</strain>
        <tissue evidence="3">Leaf</tissue>
    </source>
</reference>
<dbReference type="InterPro" id="IPR033337">
    <property type="entry name" value="TORTIFOLIA1/SINE1-2"/>
</dbReference>
<dbReference type="PANTHER" id="PTHR31355:SF8">
    <property type="entry name" value="TORTIFOLIA1-LIKE PROTEIN 3"/>
    <property type="match status" value="1"/>
</dbReference>
<name>A0A2U1MTS2_ARTAN</name>
<dbReference type="InterPro" id="IPR057600">
    <property type="entry name" value="TORTIFOLIA1/SINE1-2_N"/>
</dbReference>
<feature type="region of interest" description="Disordered" evidence="1">
    <location>
        <begin position="289"/>
        <end position="365"/>
    </location>
</feature>
<dbReference type="SUPFAM" id="SSF48371">
    <property type="entry name" value="ARM repeat"/>
    <property type="match status" value="1"/>
</dbReference>
<dbReference type="EMBL" id="PKPP01004377">
    <property type="protein sequence ID" value="PWA64665.1"/>
    <property type="molecule type" value="Genomic_DNA"/>
</dbReference>
<protein>
    <submittedName>
        <fullName evidence="3">Armadillo-type fold protein</fullName>
    </submittedName>
</protein>
<organism evidence="3 4">
    <name type="scientific">Artemisia annua</name>
    <name type="common">Sweet wormwood</name>
    <dbReference type="NCBI Taxonomy" id="35608"/>
    <lineage>
        <taxon>Eukaryota</taxon>
        <taxon>Viridiplantae</taxon>
        <taxon>Streptophyta</taxon>
        <taxon>Embryophyta</taxon>
        <taxon>Tracheophyta</taxon>
        <taxon>Spermatophyta</taxon>
        <taxon>Magnoliopsida</taxon>
        <taxon>eudicotyledons</taxon>
        <taxon>Gunneridae</taxon>
        <taxon>Pentapetalae</taxon>
        <taxon>asterids</taxon>
        <taxon>campanulids</taxon>
        <taxon>Asterales</taxon>
        <taxon>Asteraceae</taxon>
        <taxon>Asteroideae</taxon>
        <taxon>Anthemideae</taxon>
        <taxon>Artemisiinae</taxon>
        <taxon>Artemisia</taxon>
    </lineage>
</organism>
<dbReference type="InterPro" id="IPR011989">
    <property type="entry name" value="ARM-like"/>
</dbReference>
<dbReference type="STRING" id="35608.A0A2U1MTS2"/>
<dbReference type="InterPro" id="IPR016024">
    <property type="entry name" value="ARM-type_fold"/>
</dbReference>
<dbReference type="GO" id="GO:0008017">
    <property type="term" value="F:microtubule binding"/>
    <property type="evidence" value="ECO:0007669"/>
    <property type="project" value="InterPro"/>
</dbReference>
<accession>A0A2U1MTS2</accession>
<evidence type="ECO:0000259" key="2">
    <source>
        <dbReference type="Pfam" id="PF24714"/>
    </source>
</evidence>
<evidence type="ECO:0000313" key="3">
    <source>
        <dbReference type="EMBL" id="PWA64665.1"/>
    </source>
</evidence>
<comment type="caution">
    <text evidence="3">The sequence shown here is derived from an EMBL/GenBank/DDBJ whole genome shotgun (WGS) entry which is preliminary data.</text>
</comment>